<evidence type="ECO:0000256" key="1">
    <source>
        <dbReference type="ARBA" id="ARBA00004498"/>
    </source>
</evidence>
<feature type="chain" id="PRO_5028518966" description="Zona pellucida sperm-binding protein 3" evidence="14">
    <location>
        <begin position="26"/>
        <end position="487"/>
    </location>
</feature>
<evidence type="ECO:0000256" key="2">
    <source>
        <dbReference type="ARBA" id="ARBA00006735"/>
    </source>
</evidence>
<comment type="similarity">
    <text evidence="2 14">Belongs to the ZP domain family. ZPC subfamily.</text>
</comment>
<dbReference type="GO" id="GO:0032190">
    <property type="term" value="F:acrosin binding"/>
    <property type="evidence" value="ECO:0007669"/>
    <property type="project" value="TreeGrafter"/>
</dbReference>
<evidence type="ECO:0000256" key="4">
    <source>
        <dbReference type="ARBA" id="ARBA00022475"/>
    </source>
</evidence>
<dbReference type="GeneID" id="114444947"/>
<comment type="domain">
    <text evidence="14">The ZP domain is involved in the polymerization of the ZP proteins to form the zona pellucida.</text>
</comment>
<evidence type="ECO:0000256" key="6">
    <source>
        <dbReference type="ARBA" id="ARBA00022530"/>
    </source>
</evidence>
<accession>A0A6P7JG23</accession>
<dbReference type="GO" id="GO:0005886">
    <property type="term" value="C:plasma membrane"/>
    <property type="evidence" value="ECO:0007669"/>
    <property type="project" value="UniProtKB-SubCell"/>
</dbReference>
<comment type="PTM">
    <text evidence="14">Proteolytically cleaved before the transmembrane segment to yield the secreted ectodomain incorporated in the zona pellucida.</text>
</comment>
<feature type="transmembrane region" description="Helical" evidence="14">
    <location>
        <begin position="458"/>
        <end position="477"/>
    </location>
</feature>
<keyword evidence="11 14" id="KW-0472">Membrane</keyword>
<dbReference type="Gene3D" id="2.60.40.3210">
    <property type="entry name" value="Zona pellucida, ZP-N domain"/>
    <property type="match status" value="1"/>
</dbReference>
<evidence type="ECO:0000259" key="16">
    <source>
        <dbReference type="PROSITE" id="PS51034"/>
    </source>
</evidence>
<dbReference type="InterPro" id="IPR042235">
    <property type="entry name" value="ZP-C_dom"/>
</dbReference>
<keyword evidence="5 14" id="KW-0964">Secreted</keyword>
<dbReference type="SMART" id="SM00241">
    <property type="entry name" value="ZP"/>
    <property type="match status" value="1"/>
</dbReference>
<evidence type="ECO:0000256" key="9">
    <source>
        <dbReference type="ARBA" id="ARBA00022729"/>
    </source>
</evidence>
<feature type="compositionally biased region" description="Polar residues" evidence="15">
    <location>
        <begin position="48"/>
        <end position="57"/>
    </location>
</feature>
<evidence type="ECO:0000256" key="7">
    <source>
        <dbReference type="ARBA" id="ARBA00022685"/>
    </source>
</evidence>
<dbReference type="GO" id="GO:0035804">
    <property type="term" value="F:structural constituent of egg coat"/>
    <property type="evidence" value="ECO:0007669"/>
    <property type="project" value="UniProtKB-UniRule"/>
</dbReference>
<dbReference type="GO" id="GO:0007339">
    <property type="term" value="P:binding of sperm to zona pellucida"/>
    <property type="evidence" value="ECO:0007669"/>
    <property type="project" value="UniProtKB-UniRule"/>
</dbReference>
<dbReference type="InterPro" id="IPR001507">
    <property type="entry name" value="ZP_dom"/>
</dbReference>
<keyword evidence="7 14" id="KW-0165">Cleavage on pair of basic residues</keyword>
<keyword evidence="6 14" id="KW-0272">Extracellular matrix</keyword>
<evidence type="ECO:0000256" key="15">
    <source>
        <dbReference type="SAM" id="MobiDB-lite"/>
    </source>
</evidence>
<dbReference type="Pfam" id="PF23344">
    <property type="entry name" value="ZP-N"/>
    <property type="match status" value="1"/>
</dbReference>
<organism evidence="17 18">
    <name type="scientific">Parambassis ranga</name>
    <name type="common">Indian glassy fish</name>
    <dbReference type="NCBI Taxonomy" id="210632"/>
    <lineage>
        <taxon>Eukaryota</taxon>
        <taxon>Metazoa</taxon>
        <taxon>Chordata</taxon>
        <taxon>Craniata</taxon>
        <taxon>Vertebrata</taxon>
        <taxon>Euteleostomi</taxon>
        <taxon>Actinopterygii</taxon>
        <taxon>Neopterygii</taxon>
        <taxon>Teleostei</taxon>
        <taxon>Neoteleostei</taxon>
        <taxon>Acanthomorphata</taxon>
        <taxon>Ovalentaria</taxon>
        <taxon>Ambassidae</taxon>
        <taxon>Parambassis</taxon>
    </lineage>
</organism>
<feature type="domain" description="ZP" evidence="16">
    <location>
        <begin position="121"/>
        <end position="379"/>
    </location>
</feature>
<dbReference type="OrthoDB" id="8880842at2759"/>
<evidence type="ECO:0000256" key="3">
    <source>
        <dbReference type="ARBA" id="ARBA00017980"/>
    </source>
</evidence>
<evidence type="ECO:0000256" key="12">
    <source>
        <dbReference type="ARBA" id="ARBA00023157"/>
    </source>
</evidence>
<dbReference type="PRINTS" id="PR00023">
    <property type="entry name" value="ZPELLUCIDA"/>
</dbReference>
<feature type="region of interest" description="Disordered" evidence="15">
    <location>
        <begin position="38"/>
        <end position="57"/>
    </location>
</feature>
<dbReference type="PANTHER" id="PTHR11576:SF2">
    <property type="entry name" value="ZONA PELLUCIDA SPERM-BINDING PROTEIN 3"/>
    <property type="match status" value="1"/>
</dbReference>
<name>A0A6P7JG23_9TELE</name>
<keyword evidence="10 14" id="KW-1133">Transmembrane helix</keyword>
<reference evidence="18" key="1">
    <citation type="submission" date="2025-08" db="UniProtKB">
        <authorList>
            <consortium name="RefSeq"/>
        </authorList>
    </citation>
    <scope>IDENTIFICATION</scope>
</reference>
<keyword evidence="12 14" id="KW-1015">Disulfide bond</keyword>
<protein>
    <recommendedName>
        <fullName evidence="3 14">Zona pellucida sperm-binding protein 3</fullName>
    </recommendedName>
</protein>
<evidence type="ECO:0000256" key="8">
    <source>
        <dbReference type="ARBA" id="ARBA00022692"/>
    </source>
</evidence>
<proteinExistence type="inferred from homology"/>
<evidence type="ECO:0000313" key="18">
    <source>
        <dbReference type="RefSeq" id="XP_028275658.1"/>
    </source>
</evidence>
<dbReference type="FunFam" id="2.60.40.4100:FF:000002">
    <property type="entry name" value="Zona pellucida sperm-binding protein 3"/>
    <property type="match status" value="1"/>
</dbReference>
<dbReference type="InParanoid" id="A0A6P7JG23"/>
<sequence length="487" mass="54339">MVMGLREAVLVGFVLLFSGGFVCSATQNGHNETQISQEEETMESQQMKDQQVNRSKQVGSPVSLRLRSFQLWKPAASLDKQKQVEEAAPVEVPSLDLHARNEAKVEVKLEQRVPADSVSAHCDEEKVHIEVKQNFLGNGQLIRPSDLTLGGCAAVDAAHHILHFQTELQGCNSTTMTTEDALIYTFSLMYSPTPISNTFILKTSPAEVIIQCHYQRRHYVSSNAISPTWNPFASTMHANQQLHFSLRLMTDDWQSQRPSSVYFQGDVMRIEASVLQGHHVPLRVHMDSCVATVGPDPDSQPRYPFVRNHGCLTDAKLMGAQSYFMQRSQEDKLLLQLTAFRFHQDERNSLYITCHLKATTLSFPIDSQHKACSYLTEAQRWVASGGDNRVCRCCETSCGEQRWRRSLAADAALRWEGTAALGPILLEESIQQEEPLLQTQEVTQAGSYPALPLLCGDVAALAIIYLVVVGAVIFGRLRRSNGHSVRT</sequence>
<feature type="signal peptide" evidence="14">
    <location>
        <begin position="1"/>
        <end position="25"/>
    </location>
</feature>
<dbReference type="FunFam" id="2.60.40.3210:FF:000001">
    <property type="entry name" value="Zona pellucida sperm-binding protein 3"/>
    <property type="match status" value="1"/>
</dbReference>
<dbReference type="GO" id="GO:0035805">
    <property type="term" value="C:egg coat"/>
    <property type="evidence" value="ECO:0007669"/>
    <property type="project" value="UniProtKB-SubCell"/>
</dbReference>
<keyword evidence="8 14" id="KW-0812">Transmembrane</keyword>
<dbReference type="RefSeq" id="XP_028275658.1">
    <property type="nucleotide sequence ID" value="XM_028419857.1"/>
</dbReference>
<evidence type="ECO:0000256" key="14">
    <source>
        <dbReference type="RuleBase" id="RU367066"/>
    </source>
</evidence>
<dbReference type="InterPro" id="IPR055356">
    <property type="entry name" value="ZP-N"/>
</dbReference>
<dbReference type="InterPro" id="IPR048290">
    <property type="entry name" value="ZP_chr"/>
</dbReference>
<dbReference type="PROSITE" id="PS51034">
    <property type="entry name" value="ZP_2"/>
    <property type="match status" value="1"/>
</dbReference>
<evidence type="ECO:0000256" key="11">
    <source>
        <dbReference type="ARBA" id="ARBA00023136"/>
    </source>
</evidence>
<keyword evidence="9 14" id="KW-0732">Signal</keyword>
<evidence type="ECO:0000256" key="10">
    <source>
        <dbReference type="ARBA" id="ARBA00022989"/>
    </source>
</evidence>
<comment type="subcellular location">
    <subcellularLocation>
        <location evidence="1">Secreted</location>
        <location evidence="1">Extracellular space</location>
        <location evidence="1">Extracellular matrix</location>
    </subcellularLocation>
    <subcellularLocation>
        <location evidence="14">Zona pellucida</location>
    </subcellularLocation>
    <subcellularLocation>
        <location evidence="14">Cell membrane</location>
        <topology evidence="14">Single-pass type I membrane protein</topology>
    </subcellularLocation>
</comment>
<keyword evidence="17" id="KW-1185">Reference proteome</keyword>
<keyword evidence="4 14" id="KW-1003">Cell membrane</keyword>
<dbReference type="Pfam" id="PF00100">
    <property type="entry name" value="Zona_pellucida"/>
    <property type="match status" value="1"/>
</dbReference>
<evidence type="ECO:0000256" key="13">
    <source>
        <dbReference type="ARBA" id="ARBA00023180"/>
    </source>
</evidence>
<evidence type="ECO:0000313" key="17">
    <source>
        <dbReference type="Proteomes" id="UP000515145"/>
    </source>
</evidence>
<comment type="function">
    <text evidence="14">Component of the zona pellucida, an extracellular matrix surrounding oocytes which mediates sperm binding, induction of the acrosome reaction and prevents post-fertilization polyspermy. The zona pellucida is composed of 3 to 4 glycoproteins, ZP1, ZP2, ZP3, and ZP4. ZP3 is essential for sperm binding and zona matrix formation.</text>
</comment>
<dbReference type="PANTHER" id="PTHR11576">
    <property type="entry name" value="ZONA PELLUCIDA SPERM-BINDING PROTEIN 3"/>
    <property type="match status" value="1"/>
</dbReference>
<dbReference type="AlphaFoldDB" id="A0A6P7JG23"/>
<dbReference type="Proteomes" id="UP000515145">
    <property type="component" value="Chromosome 2"/>
</dbReference>
<keyword evidence="13" id="KW-0325">Glycoprotein</keyword>
<dbReference type="GO" id="GO:0035803">
    <property type="term" value="P:egg coat formation"/>
    <property type="evidence" value="ECO:0007669"/>
    <property type="project" value="UniProtKB-UniRule"/>
</dbReference>
<evidence type="ECO:0000256" key="5">
    <source>
        <dbReference type="ARBA" id="ARBA00022525"/>
    </source>
</evidence>
<gene>
    <name evidence="18" type="primary">LOC114444947</name>
</gene>
<dbReference type="Gene3D" id="2.60.40.4100">
    <property type="entry name" value="Zona pellucida, ZP-C domain"/>
    <property type="match status" value="1"/>
</dbReference>
<dbReference type="GO" id="GO:2000344">
    <property type="term" value="P:positive regulation of acrosome reaction"/>
    <property type="evidence" value="ECO:0007669"/>
    <property type="project" value="UniProtKB-UniRule"/>
</dbReference>
<dbReference type="InterPro" id="IPR055355">
    <property type="entry name" value="ZP-C"/>
</dbReference>